<protein>
    <recommendedName>
        <fullName evidence="1">Anaphase-promoting complex subunit 4</fullName>
    </recommendedName>
</protein>
<keyword evidence="5" id="KW-0131">Cell cycle</keyword>
<keyword evidence="10" id="KW-1185">Reference proteome</keyword>
<dbReference type="EMBL" id="OZ037944">
    <property type="protein sequence ID" value="CAL1695874.1"/>
    <property type="molecule type" value="Genomic_DNA"/>
</dbReference>
<evidence type="ECO:0000313" key="10">
    <source>
        <dbReference type="Proteomes" id="UP001497453"/>
    </source>
</evidence>
<feature type="domain" description="Anaphase-promoting complex subunit 4-like WD40" evidence="7">
    <location>
        <begin position="24"/>
        <end position="99"/>
    </location>
</feature>
<keyword evidence="4" id="KW-0833">Ubl conjugation pathway</keyword>
<evidence type="ECO:0000256" key="4">
    <source>
        <dbReference type="ARBA" id="ARBA00022786"/>
    </source>
</evidence>
<evidence type="ECO:0000256" key="2">
    <source>
        <dbReference type="ARBA" id="ARBA00022618"/>
    </source>
</evidence>
<evidence type="ECO:0000256" key="1">
    <source>
        <dbReference type="ARBA" id="ARBA00016067"/>
    </source>
</evidence>
<dbReference type="Pfam" id="PF12896">
    <property type="entry name" value="ANAPC4"/>
    <property type="match status" value="1"/>
</dbReference>
<dbReference type="SUPFAM" id="SSF69322">
    <property type="entry name" value="Tricorn protease domain 2"/>
    <property type="match status" value="1"/>
</dbReference>
<gene>
    <name evidence="9" type="ORF">GFSPODELE1_LOCUS929</name>
</gene>
<evidence type="ECO:0000259" key="8">
    <source>
        <dbReference type="Pfam" id="PF12896"/>
    </source>
</evidence>
<keyword evidence="2" id="KW-0132">Cell division</keyword>
<accession>A0ABP1CMT3</accession>
<dbReference type="PANTHER" id="PTHR13260:SF0">
    <property type="entry name" value="ANAPHASE-PROMOTING COMPLEX SUBUNIT 4"/>
    <property type="match status" value="1"/>
</dbReference>
<evidence type="ECO:0000256" key="6">
    <source>
        <dbReference type="SAM" id="MobiDB-lite"/>
    </source>
</evidence>
<evidence type="ECO:0000313" key="9">
    <source>
        <dbReference type="EMBL" id="CAL1695874.1"/>
    </source>
</evidence>
<keyword evidence="3" id="KW-0498">Mitosis</keyword>
<dbReference type="InterPro" id="IPR024789">
    <property type="entry name" value="APC4"/>
</dbReference>
<dbReference type="PANTHER" id="PTHR13260">
    <property type="entry name" value="ANAPHASE PROMOTING COMPLEX SUBUNIT 4 APC4"/>
    <property type="match status" value="1"/>
</dbReference>
<organism evidence="9 10">
    <name type="scientific">Somion occarium</name>
    <dbReference type="NCBI Taxonomy" id="3059160"/>
    <lineage>
        <taxon>Eukaryota</taxon>
        <taxon>Fungi</taxon>
        <taxon>Dikarya</taxon>
        <taxon>Basidiomycota</taxon>
        <taxon>Agaricomycotina</taxon>
        <taxon>Agaricomycetes</taxon>
        <taxon>Polyporales</taxon>
        <taxon>Cerrenaceae</taxon>
        <taxon>Somion</taxon>
    </lineage>
</organism>
<dbReference type="Proteomes" id="UP001497453">
    <property type="component" value="Chromosome 1"/>
</dbReference>
<evidence type="ECO:0000256" key="5">
    <source>
        <dbReference type="ARBA" id="ARBA00023306"/>
    </source>
</evidence>
<feature type="domain" description="Anaphase-promoting complex subunit 4 long" evidence="8">
    <location>
        <begin position="300"/>
        <end position="503"/>
    </location>
</feature>
<reference evidence="10" key="1">
    <citation type="submission" date="2024-04" db="EMBL/GenBank/DDBJ databases">
        <authorList>
            <person name="Shaw F."/>
            <person name="Minotto A."/>
        </authorList>
    </citation>
    <scope>NUCLEOTIDE SEQUENCE [LARGE SCALE GENOMIC DNA]</scope>
</reference>
<name>A0ABP1CMT3_9APHY</name>
<proteinExistence type="predicted"/>
<evidence type="ECO:0000259" key="7">
    <source>
        <dbReference type="Pfam" id="PF12894"/>
    </source>
</evidence>
<feature type="region of interest" description="Disordered" evidence="6">
    <location>
        <begin position="212"/>
        <end position="238"/>
    </location>
</feature>
<dbReference type="InterPro" id="IPR024790">
    <property type="entry name" value="APC4_long_dom"/>
</dbReference>
<dbReference type="Pfam" id="PF12894">
    <property type="entry name" value="ANAPC4_WD40"/>
    <property type="match status" value="1"/>
</dbReference>
<dbReference type="InterPro" id="IPR024977">
    <property type="entry name" value="Apc4-like_WD40_dom"/>
</dbReference>
<evidence type="ECO:0000256" key="3">
    <source>
        <dbReference type="ARBA" id="ARBA00022776"/>
    </source>
</evidence>
<sequence>MDSDAFISLANIRLPTSSRLLPSSWCPDKDLFLLVSRSAGRDKLSLWKMQGAKKWEVTFDSDQPGAKEVVDVAWSPDGTSIAVAHHPPAITLHTIEDGRQQILLPIDLPQASASKMPRLKGIWWTQSPRRQTRSTMPDLFKRRNVIVGSAHSILRGQPLLDPLHDELQALSSSELFAFQGSSTRTAAKNSQPDVISSWPSLTPDLLAASLKQAKSGKQVSRPGEEFDESNEANTGSSLVASDHAGNSHCFLDGRYSLGSLSLGESCFATSLHQDSERTLLLFMTFSSDGTVTSLDPCLVRLPFLQMRYLRDLAKVSSSTKELTWYAMRVVKEMRAAWFGSDTQSGARELGPKWLRAFEARQRDQFGELEPNPMVDLTYLLVTGRTSDPLSDYLGSGEQMSERGILKWDQTVSEALVKLRDYSEKRLIPACQRIHLLLEETLGWSQLPEYAFCALKTDDIRTSLTLARSIIICASWLGATARRELIRFRDFLNWVRYEIARANSTTDVHALPPPRHDPLEVNDYLMSGLVVSSIDRWFMGPVPHFSEDDLRIPNTRDLETSIQVARETLENPRSFSWPPNVKMQDLSRLDRNLDALMQELATHCQKIFSEASKTALRSAVVVPPPLTIPEHAVEKPAPIEAPAFIREQTILSSQEHSFLQYLAIQTPHASEGSHLCLLRMTRQYGVSESRDETAVAILQCLRQVGDEAQPLHILDAEFFDEQDMIVVYRLDDPGPTFIATVDYANVNYRSLGSETVRDIKSREEAMNDVLQRMRNGELSPVPLPINQTRALSGCREGRVTLSVNGRVGRRVACVLDDAGLILEVLDMEGEVDEEEGDISQISETADATS</sequence>